<protein>
    <submittedName>
        <fullName evidence="11">Exosome complex exonuclease rrp6</fullName>
    </submittedName>
</protein>
<keyword evidence="5" id="KW-0271">Exosome</keyword>
<dbReference type="GO" id="GO:0000176">
    <property type="term" value="C:nuclear exosome (RNase complex)"/>
    <property type="evidence" value="ECO:0007669"/>
    <property type="project" value="InterPro"/>
</dbReference>
<dbReference type="GO" id="GO:0071036">
    <property type="term" value="P:nuclear polyadenylation-dependent snoRNA catabolic process"/>
    <property type="evidence" value="ECO:0007669"/>
    <property type="project" value="TreeGrafter"/>
</dbReference>
<keyword evidence="6 11" id="KW-0269">Exonuclease</keyword>
<feature type="region of interest" description="Disordered" evidence="9">
    <location>
        <begin position="653"/>
        <end position="714"/>
    </location>
</feature>
<dbReference type="InterPro" id="IPR045092">
    <property type="entry name" value="Rrp6-like"/>
</dbReference>
<dbReference type="SMART" id="SM00341">
    <property type="entry name" value="HRDC"/>
    <property type="match status" value="1"/>
</dbReference>
<dbReference type="InterPro" id="IPR044876">
    <property type="entry name" value="HRDC_dom_sf"/>
</dbReference>
<dbReference type="GO" id="GO:0000175">
    <property type="term" value="F:3'-5'-RNA exonuclease activity"/>
    <property type="evidence" value="ECO:0007669"/>
    <property type="project" value="InterPro"/>
</dbReference>
<feature type="domain" description="HRDC" evidence="10">
    <location>
        <begin position="475"/>
        <end position="555"/>
    </location>
</feature>
<dbReference type="FunFam" id="3.30.420.10:FF:000059">
    <property type="entry name" value="Exosome complex exonuclease Rrp6"/>
    <property type="match status" value="1"/>
</dbReference>
<dbReference type="FunFam" id="1.10.150.80:FF:000001">
    <property type="entry name" value="Putative exosome component 10"/>
    <property type="match status" value="1"/>
</dbReference>
<dbReference type="AlphaFoldDB" id="A0A9Q8Z076"/>
<evidence type="ECO:0000256" key="3">
    <source>
        <dbReference type="ARBA" id="ARBA00022722"/>
    </source>
</evidence>
<keyword evidence="12" id="KW-1185">Reference proteome</keyword>
<evidence type="ECO:0000256" key="6">
    <source>
        <dbReference type="ARBA" id="ARBA00022839"/>
    </source>
</evidence>
<name>A0A9Q8Z076_CURCL</name>
<dbReference type="PROSITE" id="PS50967">
    <property type="entry name" value="HRDC"/>
    <property type="match status" value="1"/>
</dbReference>
<feature type="compositionally biased region" description="Basic residues" evidence="9">
    <location>
        <begin position="783"/>
        <end position="795"/>
    </location>
</feature>
<dbReference type="InterPro" id="IPR002121">
    <property type="entry name" value="HRDC_dom"/>
</dbReference>
<evidence type="ECO:0000313" key="12">
    <source>
        <dbReference type="Proteomes" id="UP001056012"/>
    </source>
</evidence>
<dbReference type="InterPro" id="IPR036397">
    <property type="entry name" value="RNaseH_sf"/>
</dbReference>
<dbReference type="GO" id="GO:0071035">
    <property type="term" value="P:nuclear polyadenylation-dependent rRNA catabolic process"/>
    <property type="evidence" value="ECO:0007669"/>
    <property type="project" value="TreeGrafter"/>
</dbReference>
<feature type="compositionally biased region" description="Basic and acidic residues" evidence="9">
    <location>
        <begin position="660"/>
        <end position="681"/>
    </location>
</feature>
<dbReference type="InterPro" id="IPR012588">
    <property type="entry name" value="Exosome-assoc_fac_Rrp6_N"/>
</dbReference>
<proteinExistence type="inferred from homology"/>
<evidence type="ECO:0000256" key="4">
    <source>
        <dbReference type="ARBA" id="ARBA00022801"/>
    </source>
</evidence>
<accession>A0A9Q8Z076</accession>
<dbReference type="SMART" id="SM00474">
    <property type="entry name" value="35EXOc"/>
    <property type="match status" value="1"/>
</dbReference>
<evidence type="ECO:0000256" key="9">
    <source>
        <dbReference type="SAM" id="MobiDB-lite"/>
    </source>
</evidence>
<dbReference type="Proteomes" id="UP001056012">
    <property type="component" value="Chromosome 1"/>
</dbReference>
<dbReference type="GO" id="GO:0071040">
    <property type="term" value="P:nuclear polyadenylation-dependent antisense transcript catabolic process"/>
    <property type="evidence" value="ECO:0007669"/>
    <property type="project" value="TreeGrafter"/>
</dbReference>
<feature type="region of interest" description="Disordered" evidence="9">
    <location>
        <begin position="772"/>
        <end position="827"/>
    </location>
</feature>
<evidence type="ECO:0000256" key="1">
    <source>
        <dbReference type="ARBA" id="ARBA00004123"/>
    </source>
</evidence>
<dbReference type="GO" id="GO:0071044">
    <property type="term" value="P:histone mRNA catabolic process"/>
    <property type="evidence" value="ECO:0007669"/>
    <property type="project" value="TreeGrafter"/>
</dbReference>
<comment type="subcellular location">
    <subcellularLocation>
        <location evidence="1">Nucleus</location>
    </subcellularLocation>
</comment>
<dbReference type="GO" id="GO:0071039">
    <property type="term" value="P:nuclear polyadenylation-dependent CUT catabolic process"/>
    <property type="evidence" value="ECO:0007669"/>
    <property type="project" value="TreeGrafter"/>
</dbReference>
<evidence type="ECO:0000256" key="2">
    <source>
        <dbReference type="ARBA" id="ARBA00022552"/>
    </source>
</evidence>
<comment type="similarity">
    <text evidence="8">Belongs to the exosome component 10/RRP6 family.</text>
</comment>
<evidence type="ECO:0000256" key="8">
    <source>
        <dbReference type="ARBA" id="ARBA00043957"/>
    </source>
</evidence>
<keyword evidence="3" id="KW-0540">Nuclease</keyword>
<dbReference type="Gene3D" id="3.30.420.10">
    <property type="entry name" value="Ribonuclease H-like superfamily/Ribonuclease H"/>
    <property type="match status" value="1"/>
</dbReference>
<sequence>MDSFKTLQTEISAALKPTTRSAAAIGKADIPFQRSLNPEAGTQLDAQNARLLHLAQRLLQNAAASSDAVGPKLPDVDAIDANWRGVVDVIDSLLEKADTSLDEYTGVVKRLSPASEQVRYPKMHTSSKAHRLIHIQAAVKPRPNIADKKIIPKPQLQFEHVPTNDETGGFRPLVTSKPHAKIPLEDCLKTFKDKRGREQYGKSALLDVHANLLYRYPHPYQTEIEEYEYPADVYEYAEPQQYKPFESTTATFVDTPEALATMLSELKTAKEIAVDLEHHDNRSYIGMVSLMQISTRDKDWIVDTLKPWRRKLECLNEVFADPGILKVLHGAYMDIIWLQRDLGLYIVGLFDTYHAARALGYPGASLSYLLQRHVNFTAQKQYQLADWRVRPLSPELFEYARADTHFLLYVYDNMRNELVEKSDFSNPEKNKIQDVLEKSKETALQRYEHPVYDSETGLGSNGWYKLISRTTVQFTREQFAVFRAVHRWRDDLSRKEDESPLFIMPNHAVFSVARAMPEDKAALFNAIQHVSHIIRAHADELVRVIVEAKEQGLNGPELHSTLQTVHDMLKAERPESSTATETVKNTIDPVSHTLPLTRHIHTSAARAPGSEFWGKLLKQNQASQQKQELPALDIDLALPLPSLTAQIFADANGPAAATPEAEKPKHTFVPKEERLAEDTRTDTFVVKHLGGGKKRKRGDAQEEQAPSTQQLDPMIKDEIMLDAPEESPEFTQAREKAARKAARKQKKKEEAAAQAAARNGNEAAFDYANAKSVLHAEDEDAKTRKKDKKDKKKKNGGFTAFAGMTDAPKGLPRAQKEVAGRSKTFKS</sequence>
<organism evidence="11 12">
    <name type="scientific">Curvularia clavata</name>
    <dbReference type="NCBI Taxonomy" id="95742"/>
    <lineage>
        <taxon>Eukaryota</taxon>
        <taxon>Fungi</taxon>
        <taxon>Dikarya</taxon>
        <taxon>Ascomycota</taxon>
        <taxon>Pezizomycotina</taxon>
        <taxon>Dothideomycetes</taxon>
        <taxon>Pleosporomycetidae</taxon>
        <taxon>Pleosporales</taxon>
        <taxon>Pleosporineae</taxon>
        <taxon>Pleosporaceae</taxon>
        <taxon>Curvularia</taxon>
    </lineage>
</organism>
<dbReference type="Pfam" id="PF01612">
    <property type="entry name" value="DNA_pol_A_exo1"/>
    <property type="match status" value="1"/>
</dbReference>
<dbReference type="Pfam" id="PF08066">
    <property type="entry name" value="PMC2NT"/>
    <property type="match status" value="1"/>
</dbReference>
<dbReference type="GO" id="GO:0071037">
    <property type="term" value="P:nuclear polyadenylation-dependent snRNA catabolic process"/>
    <property type="evidence" value="ECO:0007669"/>
    <property type="project" value="TreeGrafter"/>
</dbReference>
<dbReference type="CDD" id="cd06147">
    <property type="entry name" value="Rrp6p_like_exo"/>
    <property type="match status" value="1"/>
</dbReference>
<evidence type="ECO:0000256" key="7">
    <source>
        <dbReference type="ARBA" id="ARBA00023242"/>
    </source>
</evidence>
<reference evidence="11" key="1">
    <citation type="submission" date="2021-12" db="EMBL/GenBank/DDBJ databases">
        <title>Curvularia clavata genome.</title>
        <authorList>
            <person name="Cao Y."/>
        </authorList>
    </citation>
    <scope>NUCLEOTIDE SEQUENCE</scope>
    <source>
        <strain evidence="11">Yc1106</strain>
    </source>
</reference>
<dbReference type="InterPro" id="IPR012337">
    <property type="entry name" value="RNaseH-like_sf"/>
</dbReference>
<dbReference type="PANTHER" id="PTHR12124:SF47">
    <property type="entry name" value="EXOSOME COMPONENT 10"/>
    <property type="match status" value="1"/>
</dbReference>
<dbReference type="GO" id="GO:0003727">
    <property type="term" value="F:single-stranded RNA binding"/>
    <property type="evidence" value="ECO:0007669"/>
    <property type="project" value="TreeGrafter"/>
</dbReference>
<dbReference type="GO" id="GO:0000166">
    <property type="term" value="F:nucleotide binding"/>
    <property type="evidence" value="ECO:0007669"/>
    <property type="project" value="InterPro"/>
</dbReference>
<feature type="region of interest" description="Disordered" evidence="9">
    <location>
        <begin position="726"/>
        <end position="760"/>
    </location>
</feature>
<dbReference type="SUPFAM" id="SSF53098">
    <property type="entry name" value="Ribonuclease H-like"/>
    <property type="match status" value="1"/>
</dbReference>
<dbReference type="InterPro" id="IPR010997">
    <property type="entry name" value="HRDC-like_sf"/>
</dbReference>
<dbReference type="SUPFAM" id="SSF47819">
    <property type="entry name" value="HRDC-like"/>
    <property type="match status" value="1"/>
</dbReference>
<gene>
    <name evidence="11" type="ORF">yc1106_00685</name>
</gene>
<evidence type="ECO:0000256" key="5">
    <source>
        <dbReference type="ARBA" id="ARBA00022835"/>
    </source>
</evidence>
<dbReference type="Gene3D" id="1.10.150.80">
    <property type="entry name" value="HRDC domain"/>
    <property type="match status" value="1"/>
</dbReference>
<dbReference type="GO" id="GO:0071051">
    <property type="term" value="P:poly(A)-dependent snoRNA 3'-end processing"/>
    <property type="evidence" value="ECO:0007669"/>
    <property type="project" value="TreeGrafter"/>
</dbReference>
<dbReference type="GO" id="GO:0000467">
    <property type="term" value="P:exonucleolytic trimming to generate mature 3'-end of 5.8S rRNA from tricistronic rRNA transcript (SSU-rRNA, 5.8S rRNA, LSU-rRNA)"/>
    <property type="evidence" value="ECO:0007669"/>
    <property type="project" value="InterPro"/>
</dbReference>
<keyword evidence="7" id="KW-0539">Nucleus</keyword>
<keyword evidence="4" id="KW-0378">Hydrolase</keyword>
<dbReference type="EMBL" id="CP089274">
    <property type="protein sequence ID" value="USP73411.1"/>
    <property type="molecule type" value="Genomic_DNA"/>
</dbReference>
<dbReference type="VEuPathDB" id="FungiDB:yc1106_00685"/>
<dbReference type="GO" id="GO:0071038">
    <property type="term" value="P:TRAMP-dependent tRNA surveillance pathway"/>
    <property type="evidence" value="ECO:0007669"/>
    <property type="project" value="TreeGrafter"/>
</dbReference>
<dbReference type="InterPro" id="IPR002562">
    <property type="entry name" value="3'-5'_exonuclease_dom"/>
</dbReference>
<evidence type="ECO:0000259" key="10">
    <source>
        <dbReference type="PROSITE" id="PS50967"/>
    </source>
</evidence>
<dbReference type="GO" id="GO:0005730">
    <property type="term" value="C:nucleolus"/>
    <property type="evidence" value="ECO:0007669"/>
    <property type="project" value="TreeGrafter"/>
</dbReference>
<dbReference type="InterPro" id="IPR049559">
    <property type="entry name" value="Rrp6p-like_exo"/>
</dbReference>
<keyword evidence="2" id="KW-0698">rRNA processing</keyword>
<dbReference type="OrthoDB" id="2250022at2759"/>
<dbReference type="Pfam" id="PF00570">
    <property type="entry name" value="HRDC"/>
    <property type="match status" value="1"/>
</dbReference>
<dbReference type="PANTHER" id="PTHR12124">
    <property type="entry name" value="POLYMYOSITIS/SCLERODERMA AUTOANTIGEN-RELATED"/>
    <property type="match status" value="1"/>
</dbReference>
<evidence type="ECO:0000313" key="11">
    <source>
        <dbReference type="EMBL" id="USP73411.1"/>
    </source>
</evidence>